<dbReference type="AlphaFoldDB" id="C1BVC8"/>
<dbReference type="OrthoDB" id="435754at2759"/>
<feature type="signal peptide" evidence="6">
    <location>
        <begin position="1"/>
        <end position="21"/>
    </location>
</feature>
<evidence type="ECO:0000256" key="4">
    <source>
        <dbReference type="RuleBase" id="RU004328"/>
    </source>
</evidence>
<keyword evidence="5" id="KW-0812">Transmembrane</keyword>
<evidence type="ECO:0000256" key="2">
    <source>
        <dbReference type="ARBA" id="ARBA00023157"/>
    </source>
</evidence>
<dbReference type="InterPro" id="IPR033130">
    <property type="entry name" value="RNase_T2_His_AS_2"/>
</dbReference>
<dbReference type="GO" id="GO:0003723">
    <property type="term" value="F:RNA binding"/>
    <property type="evidence" value="ECO:0007669"/>
    <property type="project" value="InterPro"/>
</dbReference>
<organism evidence="7">
    <name type="scientific">Lepeophtheirus salmonis</name>
    <name type="common">Salmon louse</name>
    <name type="synonym">Caligus salmonis</name>
    <dbReference type="NCBI Taxonomy" id="72036"/>
    <lineage>
        <taxon>Eukaryota</taxon>
        <taxon>Metazoa</taxon>
        <taxon>Ecdysozoa</taxon>
        <taxon>Arthropoda</taxon>
        <taxon>Crustacea</taxon>
        <taxon>Multicrustacea</taxon>
        <taxon>Hexanauplia</taxon>
        <taxon>Copepoda</taxon>
        <taxon>Siphonostomatoida</taxon>
        <taxon>Caligidae</taxon>
        <taxon>Lepeophtheirus</taxon>
    </lineage>
</organism>
<dbReference type="PROSITE" id="PS00531">
    <property type="entry name" value="RNASE_T2_2"/>
    <property type="match status" value="1"/>
</dbReference>
<dbReference type="SUPFAM" id="SSF55895">
    <property type="entry name" value="Ribonuclease Rh-like"/>
    <property type="match status" value="1"/>
</dbReference>
<dbReference type="GO" id="GO:0006401">
    <property type="term" value="P:RNA catabolic process"/>
    <property type="evidence" value="ECO:0007669"/>
    <property type="project" value="TreeGrafter"/>
</dbReference>
<proteinExistence type="evidence at transcript level"/>
<dbReference type="CDD" id="cd01061">
    <property type="entry name" value="RNase_T2_euk"/>
    <property type="match status" value="1"/>
</dbReference>
<dbReference type="PANTHER" id="PTHR11240">
    <property type="entry name" value="RIBONUCLEASE T2"/>
    <property type="match status" value="1"/>
</dbReference>
<dbReference type="PANTHER" id="PTHR11240:SF22">
    <property type="entry name" value="RIBONUCLEASE T2"/>
    <property type="match status" value="1"/>
</dbReference>
<dbReference type="InterPro" id="IPR033697">
    <property type="entry name" value="Ribonuclease_T2_eukaryotic"/>
</dbReference>
<dbReference type="InterPro" id="IPR001568">
    <property type="entry name" value="RNase_T2-like"/>
</dbReference>
<gene>
    <name evidence="7" type="primary">RNLE</name>
</gene>
<feature type="chain" id="PRO_5002905351" evidence="6">
    <location>
        <begin position="22"/>
        <end position="280"/>
    </location>
</feature>
<accession>C1BVC8</accession>
<keyword evidence="5" id="KW-0472">Membrane</keyword>
<dbReference type="Gene3D" id="3.90.730.10">
    <property type="entry name" value="Ribonuclease T2-like"/>
    <property type="match status" value="1"/>
</dbReference>
<feature type="transmembrane region" description="Helical" evidence="5">
    <location>
        <begin position="244"/>
        <end position="265"/>
    </location>
</feature>
<dbReference type="GO" id="GO:0033897">
    <property type="term" value="F:ribonuclease T2 activity"/>
    <property type="evidence" value="ECO:0007669"/>
    <property type="project" value="InterPro"/>
</dbReference>
<evidence type="ECO:0000256" key="6">
    <source>
        <dbReference type="SAM" id="SignalP"/>
    </source>
</evidence>
<keyword evidence="2" id="KW-1015">Disulfide bond</keyword>
<comment type="similarity">
    <text evidence="1 4">Belongs to the RNase T2 family.</text>
</comment>
<dbReference type="InterPro" id="IPR036430">
    <property type="entry name" value="RNase_T2-like_sf"/>
</dbReference>
<protein>
    <submittedName>
        <fullName evidence="7">Extracellular ribonuclease LE</fullName>
    </submittedName>
</protein>
<evidence type="ECO:0000256" key="1">
    <source>
        <dbReference type="ARBA" id="ARBA00007469"/>
    </source>
</evidence>
<name>C1BVC8_LEPSM</name>
<dbReference type="GO" id="GO:0005576">
    <property type="term" value="C:extracellular region"/>
    <property type="evidence" value="ECO:0007669"/>
    <property type="project" value="TreeGrafter"/>
</dbReference>
<dbReference type="Pfam" id="PF00445">
    <property type="entry name" value="Ribonuclease_T2"/>
    <property type="match status" value="1"/>
</dbReference>
<feature type="active site" evidence="3">
    <location>
        <position position="64"/>
    </location>
</feature>
<feature type="active site" evidence="3">
    <location>
        <position position="122"/>
    </location>
</feature>
<reference evidence="7" key="1">
    <citation type="submission" date="2009-06" db="EMBL/GenBank/DDBJ databases">
        <title>Lepeophtheirus salmonis ESTs and full-length cDNAs.</title>
        <authorList>
            <person name="Yasuike M."/>
            <person name="von Schalburg K."/>
            <person name="Cooper G."/>
            <person name="Leong J."/>
            <person name="Jones S.R.M."/>
            <person name="Koop B.F."/>
        </authorList>
    </citation>
    <scope>NUCLEOTIDE SEQUENCE</scope>
    <source>
        <strain evidence="7">Pacific form</strain>
        <tissue evidence="7">Whole</tissue>
    </source>
</reference>
<evidence type="ECO:0000256" key="3">
    <source>
        <dbReference type="PIRSR" id="PIRSR633697-1"/>
    </source>
</evidence>
<evidence type="ECO:0000256" key="5">
    <source>
        <dbReference type="SAM" id="Phobius"/>
    </source>
</evidence>
<keyword evidence="6" id="KW-0732">Signal</keyword>
<keyword evidence="5" id="KW-1133">Transmembrane helix</keyword>
<feature type="active site" evidence="3">
    <location>
        <position position="118"/>
    </location>
</feature>
<dbReference type="EMBL" id="BT078557">
    <property type="protein sequence ID" value="ACO12981.1"/>
    <property type="molecule type" value="mRNA"/>
</dbReference>
<sequence length="280" mass="32417">MIPRIFISLWVPWLSISYVGAYEHKEFDFLYFTQVWPQSACVKWKDSSKNHTCNMNNGADWSIHGVWPTKNMTIGPLYCNNTTKFDPKALKDILSELEAHWIDVHGGSHDKYGFWKHEYMKHGTCAADIFSMSTEYLYFLKGLELHAKYDISNLLRKGGVYQGSSYDAEAFINAVKSSLGGFTPALECEKNKEGHYLYQLGICMDKTFQLINCDRIAGGVYGNCPKETNSLIKYPYGPQSRSHIYAWFIGIFFLCIFGGIAYYLYHRYINHRRLSEYNRL</sequence>
<evidence type="ECO:0000313" key="7">
    <source>
        <dbReference type="EMBL" id="ACO12981.1"/>
    </source>
</evidence>